<protein>
    <submittedName>
        <fullName evidence="1">Uncharacterized protein</fullName>
    </submittedName>
</protein>
<organism evidence="1 2">
    <name type="scientific">Subtercola vilae</name>
    <dbReference type="NCBI Taxonomy" id="2056433"/>
    <lineage>
        <taxon>Bacteria</taxon>
        <taxon>Bacillati</taxon>
        <taxon>Actinomycetota</taxon>
        <taxon>Actinomycetes</taxon>
        <taxon>Micrococcales</taxon>
        <taxon>Microbacteriaceae</taxon>
        <taxon>Subtercola</taxon>
    </lineage>
</organism>
<reference evidence="1 2" key="1">
    <citation type="journal article" date="2019" name="Microorganisms">
        <title>Systematic Affiliation and Genome Analysis of Subtercola vilae DB165(T) with Particular Emphasis on Cold Adaptation of an Isolate from a High-Altitude Cold Volcano Lake.</title>
        <authorList>
            <person name="Villalobos A.S."/>
            <person name="Wiese J."/>
            <person name="Imhoff J.F."/>
            <person name="Dorador C."/>
            <person name="Keller A."/>
            <person name="Hentschel U."/>
        </authorList>
    </citation>
    <scope>NUCLEOTIDE SEQUENCE [LARGE SCALE GENOMIC DNA]</scope>
    <source>
        <strain evidence="1 2">DB165</strain>
    </source>
</reference>
<proteinExistence type="predicted"/>
<comment type="caution">
    <text evidence="1">The sequence shown here is derived from an EMBL/GenBank/DDBJ whole genome shotgun (WGS) entry which is preliminary data.</text>
</comment>
<gene>
    <name evidence="1" type="ORF">D4765_18445</name>
</gene>
<evidence type="ECO:0000313" key="2">
    <source>
        <dbReference type="Proteomes" id="UP000306192"/>
    </source>
</evidence>
<sequence length="196" mass="21475">MITHRPVEKKLRAALSGNPFPIRGPDGTETDGEALHLTVHTIRYLNEILDGVADEIKHGRVNPITGDRVSPREAQAMAAERYAVAAKARRDEAVRIKKITSAAYDFVTQIVEHYPIPLSPMAGRRSTRDAREDMIPDWRAAARGAIATARLTDPALISAIEEVLASKLLNRKYGEGFARSTARELVGAPTWVTDAA</sequence>
<evidence type="ECO:0000313" key="1">
    <source>
        <dbReference type="EMBL" id="TIH28610.1"/>
    </source>
</evidence>
<keyword evidence="2" id="KW-1185">Reference proteome</keyword>
<accession>A0A4T2BD60</accession>
<dbReference type="AlphaFoldDB" id="A0A4T2BD60"/>
<dbReference type="Proteomes" id="UP000306192">
    <property type="component" value="Unassembled WGS sequence"/>
</dbReference>
<name>A0A4T2BD60_9MICO</name>
<dbReference type="EMBL" id="QYRT01000069">
    <property type="protein sequence ID" value="TIH28610.1"/>
    <property type="molecule type" value="Genomic_DNA"/>
</dbReference>